<proteinExistence type="predicted"/>
<protein>
    <submittedName>
        <fullName evidence="2">Uncharacterized protein</fullName>
    </submittedName>
</protein>
<keyword evidence="3" id="KW-1185">Reference proteome</keyword>
<evidence type="ECO:0000256" key="1">
    <source>
        <dbReference type="SAM" id="MobiDB-lite"/>
    </source>
</evidence>
<dbReference type="HOGENOM" id="CLU_313563_0_0_1"/>
<dbReference type="Proteomes" id="UP000001294">
    <property type="component" value="Unassembled WGS sequence"/>
</dbReference>
<sequence length="953" mass="105269">MHISILVGGDRFVIDSDSLSLGTTVFQNFTDFRTFIYANDCILADDVTAKELHLHTASFNSDKSPTFNVHGENGKDGVGGDTSLENGTNGHNFFFSSASFEYKSRFKVNSKGGNGGRGASEPLGGQGGAGGNGGDGGIVNIMYEDNYQLAIDGYDAYDDAVTGADPADPEKAEQEIKEAAKNWVEVLEVVVKDPPQVKTLIDELYAELEKTDEYGHSKITIPLYELKQKVNALKGKLEDKKPGDSMAWELENAIECDGGVPGRGGDGNPPGKGGQRGARGDYNVYNDMDYDAIWDSDELLYHPDQISMTFRDAYAEYFRGAGANGEKNIQRCASLLGQLIQRLGFLDDIDPADSSSKTDSALWKAYYQREADILVLPSGSGKPTTISTLQNVYQQAQLYMAQLRSGQDLYGHSPMWVPRGSFEFYQGQVEDVLRGFDKIESNYELFTKRDFDQKSKLQWIQDGIDSANAAIDKITKHQSTTASLIPPLIASIQSLNEQIPRKKKALIDEINEVIHKINDMHTVPIKEFLSSAVSLVFMPKAAMAAVVAGQVWLNSTRGLTDEAGSLVEKSFIIDQIQEIDDTIEGLKDGITLTDAGSLEPGEAGGPKLAATREALMSLIDQYRNLIKDWKYIVKVFDDYTETVVNRNNQALQYNQYLISWLQDELSIRQQQDTIGGLNRKGLDEIDPELPAVAAFVQQSYYNTVDQVLKLLYMTERALSFWAIDLPLDNFDTIRQGGIEGGGLSASLISLKTNILTVYSDAVENSTSAYQKFGDWGGSGPNVPLVYHLADEEWQSLSAGDEQTSVVMSSAYAGTTLDENVFLGRYDVRLTKVRFFVEGDVQFLDDDGDKVIRVSLRHTGKETIVDPNGIPNEFEHNTLHFSFEYVYPFDPEHPQIITDGIMFDSPVPKKLSYALFGPFTVWDIEISQDLNPNLILSGITGARLEFTGWSKASS</sequence>
<dbReference type="OrthoDB" id="10016792at2759"/>
<organism evidence="2 3">
    <name type="scientific">Talaromyces marneffei (strain ATCC 18224 / CBS 334.59 / QM 7333)</name>
    <name type="common">Penicillium marneffei</name>
    <dbReference type="NCBI Taxonomy" id="441960"/>
    <lineage>
        <taxon>Eukaryota</taxon>
        <taxon>Fungi</taxon>
        <taxon>Dikarya</taxon>
        <taxon>Ascomycota</taxon>
        <taxon>Pezizomycotina</taxon>
        <taxon>Eurotiomycetes</taxon>
        <taxon>Eurotiomycetidae</taxon>
        <taxon>Eurotiales</taxon>
        <taxon>Trichocomaceae</taxon>
        <taxon>Talaromyces</taxon>
        <taxon>Talaromyces sect. Talaromyces</taxon>
    </lineage>
</organism>
<dbReference type="VEuPathDB" id="FungiDB:PMAA_065030"/>
<name>B6QB51_TALMQ</name>
<feature type="region of interest" description="Disordered" evidence="1">
    <location>
        <begin position="257"/>
        <end position="280"/>
    </location>
</feature>
<reference evidence="3" key="1">
    <citation type="journal article" date="2015" name="Genome Announc.">
        <title>Genome sequence of the AIDS-associated pathogen Penicillium marneffei (ATCC18224) and its near taxonomic relative Talaromyces stipitatus (ATCC10500).</title>
        <authorList>
            <person name="Nierman W.C."/>
            <person name="Fedorova-Abrams N.D."/>
            <person name="Andrianopoulos A."/>
        </authorList>
    </citation>
    <scope>NUCLEOTIDE SEQUENCE [LARGE SCALE GENOMIC DNA]</scope>
    <source>
        <strain evidence="3">ATCC 18224 / CBS 334.59 / QM 7333</strain>
    </source>
</reference>
<evidence type="ECO:0000313" key="2">
    <source>
        <dbReference type="EMBL" id="EEA25392.1"/>
    </source>
</evidence>
<accession>B6QB51</accession>
<dbReference type="PhylomeDB" id="B6QB51"/>
<dbReference type="AlphaFoldDB" id="B6QB51"/>
<dbReference type="EMBL" id="DS995900">
    <property type="protein sequence ID" value="EEA25392.1"/>
    <property type="molecule type" value="Genomic_DNA"/>
</dbReference>
<gene>
    <name evidence="2" type="ORF">PMAA_065030</name>
</gene>
<feature type="compositionally biased region" description="Gly residues" evidence="1">
    <location>
        <begin position="259"/>
        <end position="277"/>
    </location>
</feature>
<evidence type="ECO:0000313" key="3">
    <source>
        <dbReference type="Proteomes" id="UP000001294"/>
    </source>
</evidence>